<dbReference type="Pfam" id="PF04242">
    <property type="entry name" value="DUF424"/>
    <property type="match status" value="1"/>
</dbReference>
<dbReference type="OrthoDB" id="18015at2157"/>
<dbReference type="InterPro" id="IPR007355">
    <property type="entry name" value="DUF424"/>
</dbReference>
<keyword evidence="2" id="KW-1185">Reference proteome</keyword>
<name>A0A0F7FJQ4_9CREN</name>
<dbReference type="HOGENOM" id="CLU_174522_1_0_2"/>
<gene>
    <name evidence="1" type="ORF">MA03_07805</name>
</gene>
<dbReference type="EMBL" id="CP009961">
    <property type="protein sequence ID" value="AKG39157.1"/>
    <property type="molecule type" value="Genomic_DNA"/>
</dbReference>
<evidence type="ECO:0000313" key="1">
    <source>
        <dbReference type="EMBL" id="AKG39157.1"/>
    </source>
</evidence>
<organism evidence="1 2">
    <name type="scientific">Infirmifilum uzonense</name>
    <dbReference type="NCBI Taxonomy" id="1550241"/>
    <lineage>
        <taxon>Archaea</taxon>
        <taxon>Thermoproteota</taxon>
        <taxon>Thermoprotei</taxon>
        <taxon>Thermofilales</taxon>
        <taxon>Thermofilaceae</taxon>
        <taxon>Infirmifilum</taxon>
    </lineage>
</organism>
<evidence type="ECO:0000313" key="2">
    <source>
        <dbReference type="Proteomes" id="UP000067434"/>
    </source>
</evidence>
<dbReference type="GeneID" id="25402126"/>
<evidence type="ECO:0008006" key="3">
    <source>
        <dbReference type="Google" id="ProtNLM"/>
    </source>
</evidence>
<sequence length="106" mass="11946">MARVSVKVHETSQYTMVAMCDEELLGREFSQGKIKVRLTHEFFGGLLLDVDSPELERVLSRADSITAFGRTCVEKLVKIFPTVREASVEVAGIPHVQIFKMPFESM</sequence>
<proteinExistence type="predicted"/>
<dbReference type="STRING" id="1550241.MA03_07805"/>
<dbReference type="PATRIC" id="fig|1550241.5.peg.1617"/>
<protein>
    <recommendedName>
        <fullName evidence="3">DUF424 domain-containing protein</fullName>
    </recommendedName>
</protein>
<dbReference type="RefSeq" id="WP_052884708.1">
    <property type="nucleotide sequence ID" value="NZ_CP009961.1"/>
</dbReference>
<dbReference type="KEGG" id="thf:MA03_07805"/>
<dbReference type="AlphaFoldDB" id="A0A0F7FJQ4"/>
<accession>A0A0F7FJQ4</accession>
<reference evidence="1 2" key="1">
    <citation type="journal article" date="2015" name="Stand. Genomic Sci.">
        <title>Complete genome sequence of and proposal of Thermofilum uzonense sp. nov. a novel hyperthermophilic crenarchaeon and emended description of the genus Thermofilum.</title>
        <authorList>
            <person name="Toshchakov S.V."/>
            <person name="Korzhenkov A.A."/>
            <person name="Samarov N.I."/>
            <person name="Mazunin I.O."/>
            <person name="Mozhey O.I."/>
            <person name="Shmyr I.S."/>
            <person name="Derbikova K.S."/>
            <person name="Taranov E.A."/>
            <person name="Dominova I.N."/>
            <person name="Bonch-Osmolovskaya E.A."/>
            <person name="Patrushev M.V."/>
            <person name="Podosokorskaya O.A."/>
            <person name="Kublanov I.V."/>
        </authorList>
    </citation>
    <scope>NUCLEOTIDE SEQUENCE [LARGE SCALE GENOMIC DNA]</scope>
    <source>
        <strain evidence="1 2">1807-2</strain>
    </source>
</reference>
<dbReference type="Gene3D" id="3.30.1860.10">
    <property type="entry name" value="uncharacterized conserved protein from methanopyrus kandleri domain like"/>
    <property type="match status" value="1"/>
</dbReference>
<dbReference type="Proteomes" id="UP000067434">
    <property type="component" value="Chromosome"/>
</dbReference>